<dbReference type="Proteomes" id="UP001630127">
    <property type="component" value="Unassembled WGS sequence"/>
</dbReference>
<comment type="caution">
    <text evidence="1">The sequence shown here is derived from an EMBL/GenBank/DDBJ whole genome shotgun (WGS) entry which is preliminary data.</text>
</comment>
<accession>A0ABD2YH70</accession>
<evidence type="ECO:0000313" key="2">
    <source>
        <dbReference type="Proteomes" id="UP001630127"/>
    </source>
</evidence>
<keyword evidence="2" id="KW-1185">Reference proteome</keyword>
<proteinExistence type="predicted"/>
<dbReference type="AlphaFoldDB" id="A0ABD2YH70"/>
<protein>
    <submittedName>
        <fullName evidence="1">Uncharacterized protein</fullName>
    </submittedName>
</protein>
<gene>
    <name evidence="1" type="ORF">ACH5RR_032118</name>
</gene>
<reference evidence="1 2" key="1">
    <citation type="submission" date="2024-11" db="EMBL/GenBank/DDBJ databases">
        <title>A near-complete genome assembly of Cinchona calisaya.</title>
        <authorList>
            <person name="Lian D.C."/>
            <person name="Zhao X.W."/>
            <person name="Wei L."/>
        </authorList>
    </citation>
    <scope>NUCLEOTIDE SEQUENCE [LARGE SCALE GENOMIC DNA]</scope>
    <source>
        <tissue evidence="1">Nenye</tissue>
    </source>
</reference>
<dbReference type="EMBL" id="JBJUIK010000013">
    <property type="protein sequence ID" value="KAL3506736.1"/>
    <property type="molecule type" value="Genomic_DNA"/>
</dbReference>
<name>A0ABD2YH70_9GENT</name>
<organism evidence="1 2">
    <name type="scientific">Cinchona calisaya</name>
    <dbReference type="NCBI Taxonomy" id="153742"/>
    <lineage>
        <taxon>Eukaryota</taxon>
        <taxon>Viridiplantae</taxon>
        <taxon>Streptophyta</taxon>
        <taxon>Embryophyta</taxon>
        <taxon>Tracheophyta</taxon>
        <taxon>Spermatophyta</taxon>
        <taxon>Magnoliopsida</taxon>
        <taxon>eudicotyledons</taxon>
        <taxon>Gunneridae</taxon>
        <taxon>Pentapetalae</taxon>
        <taxon>asterids</taxon>
        <taxon>lamiids</taxon>
        <taxon>Gentianales</taxon>
        <taxon>Rubiaceae</taxon>
        <taxon>Cinchonoideae</taxon>
        <taxon>Cinchoneae</taxon>
        <taxon>Cinchona</taxon>
    </lineage>
</organism>
<feature type="non-terminal residue" evidence="1">
    <location>
        <position position="1"/>
    </location>
</feature>
<sequence length="206" mass="22679">DWIALKAIERAEKIPWQVLSVVEAKLAAISAMSTKQRRKKEAVFKNSTYGFLKVDGASKTVSDNYIRELTGGKKIKASSVLEACPSMLLAQCSGASSLPHQGVGGYFKGKGCDLEGFGWSFSILYLDLDLNRSMLGHVPLPLSIRVPPKGTNTVIHWFPAKDEEEIIRDNMRCFTSEVVEVDRKDIPATTAGDVTKHFGQQGFDDN</sequence>
<evidence type="ECO:0000313" key="1">
    <source>
        <dbReference type="EMBL" id="KAL3506736.1"/>
    </source>
</evidence>